<keyword evidence="3" id="KW-1185">Reference proteome</keyword>
<dbReference type="InterPro" id="IPR036390">
    <property type="entry name" value="WH_DNA-bd_sf"/>
</dbReference>
<dbReference type="PANTHER" id="PTHR45128:SF1">
    <property type="entry name" value="S-ADENOSYLMETHIONINE-DEPENDENT METHYLTRANSFERASE RV2258C"/>
    <property type="match status" value="1"/>
</dbReference>
<feature type="domain" description="Methyltransferase" evidence="1">
    <location>
        <begin position="156"/>
        <end position="260"/>
    </location>
</feature>
<dbReference type="Gene3D" id="1.10.10.10">
    <property type="entry name" value="Winged helix-like DNA-binding domain superfamily/Winged helix DNA-binding domain"/>
    <property type="match status" value="1"/>
</dbReference>
<dbReference type="SUPFAM" id="SSF53335">
    <property type="entry name" value="S-adenosyl-L-methionine-dependent methyltransferases"/>
    <property type="match status" value="1"/>
</dbReference>
<dbReference type="InterPro" id="IPR029063">
    <property type="entry name" value="SAM-dependent_MTases_sf"/>
</dbReference>
<evidence type="ECO:0000259" key="1">
    <source>
        <dbReference type="Pfam" id="PF13847"/>
    </source>
</evidence>
<evidence type="ECO:0000259" key="2">
    <source>
        <dbReference type="Pfam" id="PF21320"/>
    </source>
</evidence>
<dbReference type="RefSeq" id="XP_022286778.1">
    <property type="nucleotide sequence ID" value="XM_022431070.1"/>
</dbReference>
<dbReference type="Pfam" id="PF21320">
    <property type="entry name" value="WHD_Rv2258c"/>
    <property type="match status" value="1"/>
</dbReference>
<dbReference type="OrthoDB" id="1606438at2759"/>
<dbReference type="CDD" id="cd02440">
    <property type="entry name" value="AdoMet_MTases"/>
    <property type="match status" value="1"/>
</dbReference>
<dbReference type="PANTHER" id="PTHR45128">
    <property type="entry name" value="METHYLTRANSFERASE TYPE 11"/>
    <property type="match status" value="1"/>
</dbReference>
<dbReference type="InterPro" id="IPR048711">
    <property type="entry name" value="WHD_Rv2258c"/>
</dbReference>
<dbReference type="InterPro" id="IPR036388">
    <property type="entry name" value="WH-like_DNA-bd_sf"/>
</dbReference>
<accession>A0A8B8A845</accession>
<reference evidence="4" key="1">
    <citation type="submission" date="2025-08" db="UniProtKB">
        <authorList>
            <consortium name="RefSeq"/>
        </authorList>
    </citation>
    <scope>IDENTIFICATION</scope>
    <source>
        <tissue evidence="4">Whole sample</tissue>
    </source>
</reference>
<sequence>MASEEPRDLEQIVRDGLITLVFGFGYRAGILDSFIKTQQPCSAEELAKQAGMKVRYIEEWLSCLAAAGIVRVHDDDRFSLPYDEAKLRLQGHIAGVIPVLCDSIPELEKVIKTDGPRGYSYRAPYLKFVQGLTAIENWVKISLEPVLQLKPGNQFTLLDLGCGYGWNACRVGQLYPESSVIGVDMDQISIDRAMEEQKSRGVKNVQFICTVGGHLPSDWTDKFDFVVMKQVMHNAPSVDDIMKEVKRVLNPDGFAAAWDPPVSSYPNEQANNKHAQLCFPFSVFSCLPMSLSDLSGLGEGLGDGWGYQRKKEKIEEHGFRVIQCGDVDVNTVQERIVFKK</sequence>
<gene>
    <name evidence="4" type="primary">LOC111099681</name>
</gene>
<dbReference type="Pfam" id="PF13847">
    <property type="entry name" value="Methyltransf_31"/>
    <property type="match status" value="1"/>
</dbReference>
<proteinExistence type="predicted"/>
<evidence type="ECO:0000313" key="4">
    <source>
        <dbReference type="RefSeq" id="XP_022286778.1"/>
    </source>
</evidence>
<protein>
    <submittedName>
        <fullName evidence="4">Uncharacterized protein LOC111099681</fullName>
    </submittedName>
</protein>
<dbReference type="GeneID" id="111099681"/>
<dbReference type="Proteomes" id="UP000694844">
    <property type="component" value="Chromosome 6"/>
</dbReference>
<dbReference type="Gene3D" id="3.40.50.150">
    <property type="entry name" value="Vaccinia Virus protein VP39"/>
    <property type="match status" value="1"/>
</dbReference>
<evidence type="ECO:0000313" key="3">
    <source>
        <dbReference type="Proteomes" id="UP000694844"/>
    </source>
</evidence>
<dbReference type="SUPFAM" id="SSF46785">
    <property type="entry name" value="Winged helix' DNA-binding domain"/>
    <property type="match status" value="1"/>
</dbReference>
<feature type="domain" description="S-adenosylmethionine-dependent methyltransferase Rv2258c-like winged HTH" evidence="2">
    <location>
        <begin position="18"/>
        <end position="86"/>
    </location>
</feature>
<name>A0A8B8A845_CRAVI</name>
<dbReference type="KEGG" id="cvn:111099681"/>
<dbReference type="InterPro" id="IPR053173">
    <property type="entry name" value="SAM-binding_MTase"/>
</dbReference>
<dbReference type="InterPro" id="IPR025714">
    <property type="entry name" value="Methyltranfer_dom"/>
</dbReference>
<organism evidence="3 4">
    <name type="scientific">Crassostrea virginica</name>
    <name type="common">Eastern oyster</name>
    <dbReference type="NCBI Taxonomy" id="6565"/>
    <lineage>
        <taxon>Eukaryota</taxon>
        <taxon>Metazoa</taxon>
        <taxon>Spiralia</taxon>
        <taxon>Lophotrochozoa</taxon>
        <taxon>Mollusca</taxon>
        <taxon>Bivalvia</taxon>
        <taxon>Autobranchia</taxon>
        <taxon>Pteriomorphia</taxon>
        <taxon>Ostreida</taxon>
        <taxon>Ostreoidea</taxon>
        <taxon>Ostreidae</taxon>
        <taxon>Crassostrea</taxon>
    </lineage>
</organism>
<dbReference type="AlphaFoldDB" id="A0A8B8A845"/>